<dbReference type="InterPro" id="IPR006015">
    <property type="entry name" value="Universal_stress_UspA"/>
</dbReference>
<dbReference type="Proteomes" id="UP000219048">
    <property type="component" value="Unassembled WGS sequence"/>
</dbReference>
<dbReference type="Gene3D" id="3.40.50.620">
    <property type="entry name" value="HUPs"/>
    <property type="match status" value="2"/>
</dbReference>
<comment type="similarity">
    <text evidence="1">Belongs to the universal stress protein A family.</text>
</comment>
<reference evidence="4" key="1">
    <citation type="submission" date="2017-09" db="EMBL/GenBank/DDBJ databases">
        <authorList>
            <person name="Varghese N."/>
            <person name="Submissions S."/>
        </authorList>
    </citation>
    <scope>NUCLEOTIDE SEQUENCE [LARGE SCALE GENOMIC DNA]</scope>
    <source>
        <strain evidence="4">DSM 25885</strain>
    </source>
</reference>
<evidence type="ECO:0000313" key="3">
    <source>
        <dbReference type="EMBL" id="SNZ00747.1"/>
    </source>
</evidence>
<dbReference type="PRINTS" id="PR01438">
    <property type="entry name" value="UNVRSLSTRESS"/>
</dbReference>
<sequence length="293" mass="33460">MDCTEGLLYLMNVINPTPMKKILVPVDFSKHSEYALEVAAQIAREKHMEICVLHMIGLSESVLSKNEAEEYKEAQYYMKLAKKQFKPFLEKEYLNGLKILQLVQNYKIFSEINTIVKELNIDLVIMGSHGVNRAKDAFVGSNTEKVVRTCEVPVIVIKRPRHNFTLNIVVFAFNFKDEIVGTYKRVKELAHFFHAEVYPVFVNTPSIKFLSNTTIEEKLAYYKERFDIQDEVVVYNDTSIEKGILNYAKKMNADAVVIPTHGRKGISHFIKGSVGESMANHANIPVITFKTST</sequence>
<dbReference type="InterPro" id="IPR006016">
    <property type="entry name" value="UspA"/>
</dbReference>
<proteinExistence type="inferred from homology"/>
<dbReference type="PANTHER" id="PTHR46268:SF6">
    <property type="entry name" value="UNIVERSAL STRESS PROTEIN UP12"/>
    <property type="match status" value="1"/>
</dbReference>
<keyword evidence="4" id="KW-1185">Reference proteome</keyword>
<dbReference type="Pfam" id="PF00582">
    <property type="entry name" value="Usp"/>
    <property type="match status" value="2"/>
</dbReference>
<dbReference type="SUPFAM" id="SSF52402">
    <property type="entry name" value="Adenine nucleotide alpha hydrolases-like"/>
    <property type="match status" value="2"/>
</dbReference>
<protein>
    <submittedName>
        <fullName evidence="3">Nucleotide-binding universal stress protein, UspA family</fullName>
    </submittedName>
</protein>
<organism evidence="3 4">
    <name type="scientific">Flagellimonas pacifica</name>
    <dbReference type="NCBI Taxonomy" id="1247520"/>
    <lineage>
        <taxon>Bacteria</taxon>
        <taxon>Pseudomonadati</taxon>
        <taxon>Bacteroidota</taxon>
        <taxon>Flavobacteriia</taxon>
        <taxon>Flavobacteriales</taxon>
        <taxon>Flavobacteriaceae</taxon>
        <taxon>Flagellimonas</taxon>
    </lineage>
</organism>
<dbReference type="EMBL" id="OBEH01000003">
    <property type="protein sequence ID" value="SNZ00747.1"/>
    <property type="molecule type" value="Genomic_DNA"/>
</dbReference>
<evidence type="ECO:0000313" key="4">
    <source>
        <dbReference type="Proteomes" id="UP000219048"/>
    </source>
</evidence>
<dbReference type="AlphaFoldDB" id="A0A285MW41"/>
<evidence type="ECO:0000256" key="1">
    <source>
        <dbReference type="ARBA" id="ARBA00008791"/>
    </source>
</evidence>
<dbReference type="PANTHER" id="PTHR46268">
    <property type="entry name" value="STRESS RESPONSE PROTEIN NHAX"/>
    <property type="match status" value="1"/>
</dbReference>
<evidence type="ECO:0000259" key="2">
    <source>
        <dbReference type="Pfam" id="PF00582"/>
    </source>
</evidence>
<feature type="domain" description="UspA" evidence="2">
    <location>
        <begin position="19"/>
        <end position="158"/>
    </location>
</feature>
<accession>A0A285MW41</accession>
<dbReference type="CDD" id="cd00293">
    <property type="entry name" value="USP-like"/>
    <property type="match status" value="2"/>
</dbReference>
<gene>
    <name evidence="3" type="ORF">SAMN06265377_2573</name>
</gene>
<name>A0A285MW41_9FLAO</name>
<feature type="domain" description="UspA" evidence="2">
    <location>
        <begin position="221"/>
        <end position="289"/>
    </location>
</feature>
<dbReference type="InterPro" id="IPR014729">
    <property type="entry name" value="Rossmann-like_a/b/a_fold"/>
</dbReference>